<feature type="transmembrane region" description="Helical" evidence="1">
    <location>
        <begin position="6"/>
        <end position="24"/>
    </location>
</feature>
<dbReference type="AlphaFoldDB" id="A0A327YLI4"/>
<evidence type="ECO:0000313" key="3">
    <source>
        <dbReference type="EMBL" id="RAK21197.1"/>
    </source>
</evidence>
<organism evidence="3 4">
    <name type="scientific">Paranoxybacillus vitaminiphilus</name>
    <dbReference type="NCBI Taxonomy" id="581036"/>
    <lineage>
        <taxon>Bacteria</taxon>
        <taxon>Bacillati</taxon>
        <taxon>Bacillota</taxon>
        <taxon>Bacilli</taxon>
        <taxon>Bacillales</taxon>
        <taxon>Anoxybacillaceae</taxon>
        <taxon>Paranoxybacillus</taxon>
    </lineage>
</organism>
<proteinExistence type="predicted"/>
<comment type="caution">
    <text evidence="3">The sequence shown here is derived from an EMBL/GenBank/DDBJ whole genome shotgun (WGS) entry which is preliminary data.</text>
</comment>
<sequence length="98" mass="11119">MSWRKFFIGVGVGFAAAYILNASLDKKMISSEKALALAKNAFKQSGPIVGSWIQTNPEKYEKDHFVYDVYKGGISRETEQYEFIIDAYTGKILETRKL</sequence>
<dbReference type="EMBL" id="QLMH01000003">
    <property type="protein sequence ID" value="RAK21197.1"/>
    <property type="molecule type" value="Genomic_DNA"/>
</dbReference>
<keyword evidence="4" id="KW-1185">Reference proteome</keyword>
<gene>
    <name evidence="3" type="ORF">B0I26_103151</name>
</gene>
<accession>A0A327YLI4</accession>
<dbReference type="RefSeq" id="WP_111644456.1">
    <property type="nucleotide sequence ID" value="NZ_QLMH01000003.1"/>
</dbReference>
<keyword evidence="1" id="KW-1133">Transmembrane helix</keyword>
<dbReference type="Proteomes" id="UP000248555">
    <property type="component" value="Unassembled WGS sequence"/>
</dbReference>
<name>A0A327YLI4_9BACL</name>
<feature type="domain" description="PepSY" evidence="2">
    <location>
        <begin position="29"/>
        <end position="95"/>
    </location>
</feature>
<dbReference type="Gene3D" id="3.10.450.40">
    <property type="match status" value="1"/>
</dbReference>
<reference evidence="3 4" key="1">
    <citation type="submission" date="2018-06" db="EMBL/GenBank/DDBJ databases">
        <title>Genomic Encyclopedia of Type Strains, Phase III (KMG-III): the genomes of soil and plant-associated and newly described type strains.</title>
        <authorList>
            <person name="Whitman W."/>
        </authorList>
    </citation>
    <scope>NUCLEOTIDE SEQUENCE [LARGE SCALE GENOMIC DNA]</scope>
    <source>
        <strain evidence="3 4">CGMCC 1.8979</strain>
    </source>
</reference>
<evidence type="ECO:0000313" key="4">
    <source>
        <dbReference type="Proteomes" id="UP000248555"/>
    </source>
</evidence>
<keyword evidence="1" id="KW-0812">Transmembrane</keyword>
<protein>
    <submittedName>
        <fullName evidence="3">Putative small secreted protein</fullName>
    </submittedName>
</protein>
<evidence type="ECO:0000256" key="1">
    <source>
        <dbReference type="SAM" id="Phobius"/>
    </source>
</evidence>
<dbReference type="Pfam" id="PF03413">
    <property type="entry name" value="PepSY"/>
    <property type="match status" value="1"/>
</dbReference>
<dbReference type="OrthoDB" id="2989832at2"/>
<keyword evidence="1" id="KW-0472">Membrane</keyword>
<dbReference type="InterPro" id="IPR025711">
    <property type="entry name" value="PepSY"/>
</dbReference>
<evidence type="ECO:0000259" key="2">
    <source>
        <dbReference type="Pfam" id="PF03413"/>
    </source>
</evidence>